<dbReference type="AlphaFoldDB" id="A0A7W6ES44"/>
<dbReference type="RefSeq" id="WP_183977247.1">
    <property type="nucleotide sequence ID" value="NZ_JACIBY010000010.1"/>
</dbReference>
<accession>A0A7W6ES44</accession>
<protein>
    <submittedName>
        <fullName evidence="1">Phage-related protein</fullName>
    </submittedName>
</protein>
<evidence type="ECO:0000313" key="1">
    <source>
        <dbReference type="EMBL" id="MBB3840330.1"/>
    </source>
</evidence>
<dbReference type="Gene3D" id="3.30.2310.20">
    <property type="entry name" value="RelE-like"/>
    <property type="match status" value="1"/>
</dbReference>
<comment type="caution">
    <text evidence="1">The sequence shown here is derived from an EMBL/GenBank/DDBJ whole genome shotgun (WGS) entry which is preliminary data.</text>
</comment>
<keyword evidence="2" id="KW-1185">Reference proteome</keyword>
<sequence length="116" mass="13958">MDSKLREIIAYKHYFPEFFQSLPKEVQEKFVYLFRLIQTVQRIPEKFLKHLEGTKGLYEIRVMVGSNIYRAFCCFDKGNLVILFNAFHKKSQKTPPKEIELAEKLMNEYFDQKKNQ</sequence>
<organism evidence="1 2">
    <name type="scientific">Runella defluvii</name>
    <dbReference type="NCBI Taxonomy" id="370973"/>
    <lineage>
        <taxon>Bacteria</taxon>
        <taxon>Pseudomonadati</taxon>
        <taxon>Bacteroidota</taxon>
        <taxon>Cytophagia</taxon>
        <taxon>Cytophagales</taxon>
        <taxon>Spirosomataceae</taxon>
        <taxon>Runella</taxon>
    </lineage>
</organism>
<reference evidence="1 2" key="1">
    <citation type="submission" date="2020-08" db="EMBL/GenBank/DDBJ databases">
        <title>Genomic Encyclopedia of Type Strains, Phase IV (KMG-IV): sequencing the most valuable type-strain genomes for metagenomic binning, comparative biology and taxonomic classification.</title>
        <authorList>
            <person name="Goeker M."/>
        </authorList>
    </citation>
    <scope>NUCLEOTIDE SEQUENCE [LARGE SCALE GENOMIC DNA]</scope>
    <source>
        <strain evidence="1 2">DSM 17976</strain>
    </source>
</reference>
<dbReference type="InterPro" id="IPR009241">
    <property type="entry name" value="HigB-like"/>
</dbReference>
<proteinExistence type="predicted"/>
<dbReference type="InterPro" id="IPR035093">
    <property type="entry name" value="RelE/ParE_toxin_dom_sf"/>
</dbReference>
<evidence type="ECO:0000313" key="2">
    <source>
        <dbReference type="Proteomes" id="UP000541352"/>
    </source>
</evidence>
<dbReference type="Pfam" id="PF05973">
    <property type="entry name" value="Gp49"/>
    <property type="match status" value="1"/>
</dbReference>
<gene>
    <name evidence="1" type="ORF">FHS57_004350</name>
</gene>
<dbReference type="Proteomes" id="UP000541352">
    <property type="component" value="Unassembled WGS sequence"/>
</dbReference>
<dbReference type="EMBL" id="JACIBY010000010">
    <property type="protein sequence ID" value="MBB3840330.1"/>
    <property type="molecule type" value="Genomic_DNA"/>
</dbReference>
<name>A0A7W6ES44_9BACT</name>